<sequence>MERVIGGGHVDYDRFFTMCPGTAIISIDTYGTNPTVGLFIQAGSSGPIVCDRRFASDSHTCTFTVHQRQRFYVRVINYAHHGVPYRFISN</sequence>
<dbReference type="EMBL" id="JAEKJA010000020">
    <property type="protein sequence ID" value="MBJ3777712.1"/>
    <property type="molecule type" value="Genomic_DNA"/>
</dbReference>
<reference evidence="1" key="1">
    <citation type="submission" date="2020-12" db="EMBL/GenBank/DDBJ databases">
        <title>Bacterial taxonomy.</title>
        <authorList>
            <person name="Pan X."/>
        </authorList>
    </citation>
    <scope>NUCLEOTIDE SEQUENCE</scope>
    <source>
        <strain evidence="1">B2012</strain>
    </source>
</reference>
<keyword evidence="2" id="KW-1185">Reference proteome</keyword>
<evidence type="ECO:0008006" key="3">
    <source>
        <dbReference type="Google" id="ProtNLM"/>
    </source>
</evidence>
<dbReference type="AlphaFoldDB" id="A0A934IT46"/>
<proteinExistence type="predicted"/>
<name>A0A934IT46_9HYPH</name>
<comment type="caution">
    <text evidence="1">The sequence shown here is derived from an EMBL/GenBank/DDBJ whole genome shotgun (WGS) entry which is preliminary data.</text>
</comment>
<organism evidence="1 2">
    <name type="scientific">Acuticoccus mangrovi</name>
    <dbReference type="NCBI Taxonomy" id="2796142"/>
    <lineage>
        <taxon>Bacteria</taxon>
        <taxon>Pseudomonadati</taxon>
        <taxon>Pseudomonadota</taxon>
        <taxon>Alphaproteobacteria</taxon>
        <taxon>Hyphomicrobiales</taxon>
        <taxon>Amorphaceae</taxon>
        <taxon>Acuticoccus</taxon>
    </lineage>
</organism>
<dbReference type="Proteomes" id="UP000609531">
    <property type="component" value="Unassembled WGS sequence"/>
</dbReference>
<dbReference type="RefSeq" id="WP_211110408.1">
    <property type="nucleotide sequence ID" value="NZ_JAEKJA010000020.1"/>
</dbReference>
<accession>A0A934IT46</accession>
<evidence type="ECO:0000313" key="2">
    <source>
        <dbReference type="Proteomes" id="UP000609531"/>
    </source>
</evidence>
<gene>
    <name evidence="1" type="ORF">JCR33_18545</name>
</gene>
<protein>
    <recommendedName>
        <fullName evidence="3">Peptidase C-terminal archaeal/bacterial domain-containing protein</fullName>
    </recommendedName>
</protein>
<evidence type="ECO:0000313" key="1">
    <source>
        <dbReference type="EMBL" id="MBJ3777712.1"/>
    </source>
</evidence>